<dbReference type="PANTHER" id="PTHR12726">
    <property type="entry name" value="CERAMIDE GLUCOSYLTRANSFERASE"/>
    <property type="match status" value="1"/>
</dbReference>
<comment type="pathway">
    <text evidence="3">Sphingolipid metabolism.</text>
</comment>
<evidence type="ECO:0000256" key="9">
    <source>
        <dbReference type="SAM" id="Phobius"/>
    </source>
</evidence>
<dbReference type="InterPro" id="IPR017835">
    <property type="entry name" value="Hopen-assoc_HpnI"/>
</dbReference>
<dbReference type="Proteomes" id="UP000295509">
    <property type="component" value="Unassembled WGS sequence"/>
</dbReference>
<evidence type="ECO:0000256" key="2">
    <source>
        <dbReference type="ARBA" id="ARBA00004760"/>
    </source>
</evidence>
<sequence length="426" mass="47046">MNARSELRSTTRTSAKRYATILFLCIVVVLSRVAASHIPALHIVHVLGITLAALFAVPAVLGTAYTWLAAMLVRAFFARSCAQPTSFPSVTLVKPLCGDEWNLEQNLVSFFEQDYPGPIQYLFGVHDPDDVALKTVDRLRERYPHAQVDVVVDSRLYGPNRKIANLVNMLEQAKYDVLCFADSDVTVERDYLRRVVGELQSPGVGLVTCVYRGLCAPGWWPGFAAAATNYHFLPGVVTGLALGRARPCFGQTIAMERAMLERIGGLAQFSHHLAEDHAIGSAVRRTGATVSIPPFAVRHACVETRFTKLFAHELRWSRTIRSIDPLGHLGSALMHPLPFAILALLMSGGATWAWCIAGVALAARVVLKWQSDRAVRQTHRHLWLLPMSDILSFGIFIASFFSTRVVWRGFSFNVDGDGLLSPVHDE</sequence>
<evidence type="ECO:0000256" key="6">
    <source>
        <dbReference type="ARBA" id="ARBA00022692"/>
    </source>
</evidence>
<name>A0A4V3HEY8_9BURK</name>
<evidence type="ECO:0000313" key="11">
    <source>
        <dbReference type="Proteomes" id="UP000295509"/>
    </source>
</evidence>
<evidence type="ECO:0000256" key="3">
    <source>
        <dbReference type="ARBA" id="ARBA00004991"/>
    </source>
</evidence>
<dbReference type="Gene3D" id="3.90.550.10">
    <property type="entry name" value="Spore Coat Polysaccharide Biosynthesis Protein SpsA, Chain A"/>
    <property type="match status" value="1"/>
</dbReference>
<gene>
    <name evidence="10" type="ORF">BX592_10816</name>
</gene>
<dbReference type="SUPFAM" id="SSF53448">
    <property type="entry name" value="Nucleotide-diphospho-sugar transferases"/>
    <property type="match status" value="1"/>
</dbReference>
<proteinExistence type="predicted"/>
<protein>
    <submittedName>
        <fullName evidence="10">Ceramide glucosyltransferase</fullName>
    </submittedName>
</protein>
<dbReference type="GO" id="GO:0008120">
    <property type="term" value="F:ceramide glucosyltransferase activity"/>
    <property type="evidence" value="ECO:0007669"/>
    <property type="project" value="TreeGrafter"/>
</dbReference>
<dbReference type="GO" id="GO:0016020">
    <property type="term" value="C:membrane"/>
    <property type="evidence" value="ECO:0007669"/>
    <property type="project" value="UniProtKB-SubCell"/>
</dbReference>
<dbReference type="CDD" id="cd02520">
    <property type="entry name" value="Glucosylceramide_synthase"/>
    <property type="match status" value="1"/>
</dbReference>
<keyword evidence="8 9" id="KW-0472">Membrane</keyword>
<dbReference type="Pfam" id="PF13506">
    <property type="entry name" value="Glyco_transf_21"/>
    <property type="match status" value="1"/>
</dbReference>
<evidence type="ECO:0000256" key="8">
    <source>
        <dbReference type="ARBA" id="ARBA00023136"/>
    </source>
</evidence>
<evidence type="ECO:0000256" key="1">
    <source>
        <dbReference type="ARBA" id="ARBA00004141"/>
    </source>
</evidence>
<keyword evidence="11" id="KW-1185">Reference proteome</keyword>
<reference evidence="10 11" key="1">
    <citation type="submission" date="2019-03" db="EMBL/GenBank/DDBJ databases">
        <title>Genomic Encyclopedia of Type Strains, Phase III (KMG-III): the genomes of soil and plant-associated and newly described type strains.</title>
        <authorList>
            <person name="Whitman W."/>
        </authorList>
    </citation>
    <scope>NUCLEOTIDE SEQUENCE [LARGE SCALE GENOMIC DNA]</scope>
    <source>
        <strain evidence="10 11">LMG 29544</strain>
    </source>
</reference>
<comment type="subcellular location">
    <subcellularLocation>
        <location evidence="1">Membrane</location>
        <topology evidence="1">Multi-pass membrane protein</topology>
    </subcellularLocation>
</comment>
<keyword evidence="4" id="KW-0328">Glycosyltransferase</keyword>
<organism evidence="10 11">
    <name type="scientific">Paraburkholderia rhizosphaerae</name>
    <dbReference type="NCBI Taxonomy" id="480658"/>
    <lineage>
        <taxon>Bacteria</taxon>
        <taxon>Pseudomonadati</taxon>
        <taxon>Pseudomonadota</taxon>
        <taxon>Betaproteobacteria</taxon>
        <taxon>Burkholderiales</taxon>
        <taxon>Burkholderiaceae</taxon>
        <taxon>Paraburkholderia</taxon>
    </lineage>
</organism>
<evidence type="ECO:0000256" key="4">
    <source>
        <dbReference type="ARBA" id="ARBA00022676"/>
    </source>
</evidence>
<feature type="transmembrane region" description="Helical" evidence="9">
    <location>
        <begin position="45"/>
        <end position="70"/>
    </location>
</feature>
<comment type="caution">
    <text evidence="10">The sequence shown here is derived from an EMBL/GenBank/DDBJ whole genome shotgun (WGS) entry which is preliminary data.</text>
</comment>
<evidence type="ECO:0000313" key="10">
    <source>
        <dbReference type="EMBL" id="TDY50781.1"/>
    </source>
</evidence>
<dbReference type="EMBL" id="SORE01000008">
    <property type="protein sequence ID" value="TDY50781.1"/>
    <property type="molecule type" value="Genomic_DNA"/>
</dbReference>
<keyword evidence="7 9" id="KW-1133">Transmembrane helix</keyword>
<feature type="transmembrane region" description="Helical" evidence="9">
    <location>
        <begin position="381"/>
        <end position="401"/>
    </location>
</feature>
<comment type="pathway">
    <text evidence="2">Lipid metabolism; sphingolipid metabolism.</text>
</comment>
<dbReference type="InterPro" id="IPR025993">
    <property type="entry name" value="Ceramide_glucosylTrfase"/>
</dbReference>
<accession>A0A4V3HEY8</accession>
<dbReference type="PANTHER" id="PTHR12726:SF0">
    <property type="entry name" value="CERAMIDE GLUCOSYLTRANSFERASE"/>
    <property type="match status" value="1"/>
</dbReference>
<dbReference type="AlphaFoldDB" id="A0A4V3HEY8"/>
<dbReference type="NCBIfam" id="TIGR03472">
    <property type="entry name" value="HpnI"/>
    <property type="match status" value="1"/>
</dbReference>
<evidence type="ECO:0000256" key="7">
    <source>
        <dbReference type="ARBA" id="ARBA00022989"/>
    </source>
</evidence>
<evidence type="ECO:0000256" key="5">
    <source>
        <dbReference type="ARBA" id="ARBA00022679"/>
    </source>
</evidence>
<keyword evidence="5 10" id="KW-0808">Transferase</keyword>
<dbReference type="InterPro" id="IPR029044">
    <property type="entry name" value="Nucleotide-diphossugar_trans"/>
</dbReference>
<dbReference type="GO" id="GO:0006679">
    <property type="term" value="P:glucosylceramide biosynthetic process"/>
    <property type="evidence" value="ECO:0007669"/>
    <property type="project" value="TreeGrafter"/>
</dbReference>
<keyword evidence="6 9" id="KW-0812">Transmembrane</keyword>